<dbReference type="RefSeq" id="WP_268903867.1">
    <property type="nucleotide sequence ID" value="NZ_SSXH01000600.1"/>
</dbReference>
<dbReference type="Proteomes" id="UP000305282">
    <property type="component" value="Unassembled WGS sequence"/>
</dbReference>
<dbReference type="GO" id="GO:0016787">
    <property type="term" value="F:hydrolase activity"/>
    <property type="evidence" value="ECO:0007669"/>
    <property type="project" value="UniProtKB-KW"/>
</dbReference>
<dbReference type="InterPro" id="IPR029058">
    <property type="entry name" value="AB_hydrolase_fold"/>
</dbReference>
<dbReference type="EMBL" id="SSXH01000600">
    <property type="protein sequence ID" value="THJ53976.1"/>
    <property type="molecule type" value="Genomic_DNA"/>
</dbReference>
<sequence>PQDLLDVSTRLGKLETPVHILWGDADRFFRVDLGRRLAAAFADATIDIVAGGRTFLPLDHPDRVRAAVLAAT</sequence>
<feature type="non-terminal residue" evidence="1">
    <location>
        <position position="1"/>
    </location>
</feature>
<dbReference type="SUPFAM" id="SSF53474">
    <property type="entry name" value="alpha/beta-Hydrolases"/>
    <property type="match status" value="1"/>
</dbReference>
<gene>
    <name evidence="1" type="ORF">E7Y31_18540</name>
</gene>
<dbReference type="Gene3D" id="3.40.50.1820">
    <property type="entry name" value="alpha/beta hydrolase"/>
    <property type="match status" value="1"/>
</dbReference>
<reference evidence="1 2" key="1">
    <citation type="submission" date="2019-04" db="EMBL/GenBank/DDBJ databases">
        <title>Draft genome sequences for three unisolated Alnus-infective Frankia Sp+ strains, AgTrS, AiOr and AvVan, the first sequenced Frankia strains able to sporulate in-planta.</title>
        <authorList>
            <person name="Bethencourt L."/>
            <person name="Vautrin F."/>
            <person name="Taib N."/>
            <person name="Dubost A."/>
            <person name="Castro-Garcia L."/>
            <person name="Imbaud O."/>
            <person name="Abrouk D."/>
            <person name="Fournier P."/>
            <person name="Briolay J."/>
            <person name="Nguyen A."/>
            <person name="Normand P."/>
            <person name="Fernandez M.P."/>
            <person name="Brochier-Armanet C."/>
            <person name="Herrera-Belaroussi A."/>
        </authorList>
    </citation>
    <scope>NUCLEOTIDE SEQUENCE [LARGE SCALE GENOMIC DNA]</scope>
    <source>
        <strain evidence="1 2">AvVan</strain>
    </source>
</reference>
<keyword evidence="2" id="KW-1185">Reference proteome</keyword>
<keyword evidence="1" id="KW-0378">Hydrolase</keyword>
<name>A0A4S5DC83_9ACTN</name>
<organism evidence="1 2">
    <name type="scientific">Candidatus Frankia alpina</name>
    <dbReference type="NCBI Taxonomy" id="2699483"/>
    <lineage>
        <taxon>Bacteria</taxon>
        <taxon>Bacillati</taxon>
        <taxon>Actinomycetota</taxon>
        <taxon>Actinomycetes</taxon>
        <taxon>Frankiales</taxon>
        <taxon>Frankiaceae</taxon>
        <taxon>Frankia</taxon>
    </lineage>
</organism>
<comment type="caution">
    <text evidence="1">The sequence shown here is derived from an EMBL/GenBank/DDBJ whole genome shotgun (WGS) entry which is preliminary data.</text>
</comment>
<evidence type="ECO:0000313" key="1">
    <source>
        <dbReference type="EMBL" id="THJ53976.1"/>
    </source>
</evidence>
<proteinExistence type="predicted"/>
<protein>
    <submittedName>
        <fullName evidence="1">Alpha/beta hydrolase</fullName>
    </submittedName>
</protein>
<accession>A0A4S5DC83</accession>
<evidence type="ECO:0000313" key="2">
    <source>
        <dbReference type="Proteomes" id="UP000305282"/>
    </source>
</evidence>
<dbReference type="AlphaFoldDB" id="A0A4S5DC83"/>